<evidence type="ECO:0000313" key="11">
    <source>
        <dbReference type="EMBL" id="KAK9939685.1"/>
    </source>
</evidence>
<dbReference type="AlphaFoldDB" id="A0AAW1XUC9"/>
<dbReference type="Gene3D" id="1.10.10.60">
    <property type="entry name" value="Homeodomain-like"/>
    <property type="match status" value="2"/>
</dbReference>
<keyword evidence="7" id="KW-0539">Nucleus</keyword>
<feature type="domain" description="Myb-like" evidence="9">
    <location>
        <begin position="21"/>
        <end position="73"/>
    </location>
</feature>
<dbReference type="PROSITE" id="PS50090">
    <property type="entry name" value="MYB_LIKE"/>
    <property type="match status" value="2"/>
</dbReference>
<evidence type="ECO:0000256" key="1">
    <source>
        <dbReference type="ARBA" id="ARBA00004123"/>
    </source>
</evidence>
<comment type="subcellular location">
    <subcellularLocation>
        <location evidence="1">Nucleus</location>
    </subcellularLocation>
</comment>
<protein>
    <recommendedName>
        <fullName evidence="13">MYB transcription factor</fullName>
    </recommendedName>
</protein>
<feature type="compositionally biased region" description="Low complexity" evidence="8">
    <location>
        <begin position="132"/>
        <end position="150"/>
    </location>
</feature>
<dbReference type="GO" id="GO:0003690">
    <property type="term" value="F:double-stranded DNA binding"/>
    <property type="evidence" value="ECO:0007669"/>
    <property type="project" value="UniProtKB-ARBA"/>
</dbReference>
<gene>
    <name evidence="11" type="ORF">M0R45_016374</name>
</gene>
<feature type="compositionally biased region" description="Polar residues" evidence="8">
    <location>
        <begin position="1"/>
        <end position="11"/>
    </location>
</feature>
<dbReference type="FunFam" id="1.10.10.60:FF:000077">
    <property type="entry name" value="MYB transcription factor"/>
    <property type="match status" value="1"/>
</dbReference>
<evidence type="ECO:0000313" key="12">
    <source>
        <dbReference type="Proteomes" id="UP001457282"/>
    </source>
</evidence>
<keyword evidence="12" id="KW-1185">Reference proteome</keyword>
<evidence type="ECO:0000256" key="3">
    <source>
        <dbReference type="ARBA" id="ARBA00023015"/>
    </source>
</evidence>
<sequence>MRKPEPSTSTVKNNKNNSMSNNKLRKGLWSPEEDEKLMRYMLNNGQGCWSDVARNAGLERCGKSCRLRWINYLRPDLKRGAFSPQEEDLIIHFHSLLGNRWSQIAARLPGRTDNEIKNFWNSTIKKRIKLMSSSSSSSTASPNASDSSSDQPNNKDFFTAGGGGGGRGFMNIIPPSMMPIYADSSLINHMLDPFPMIEHGGYYNNGTQCTTQVGSVGGENCGFGETTIGVFGLEEEIFVPPLESVSTTDQDENLKTETIFYDHNNYYSNSNNIKGENMMGIGNYFEDDQDQGLTMGEWDLEDLMKDVSSFPSLDYHS</sequence>
<dbReference type="PROSITE" id="PS51294">
    <property type="entry name" value="HTH_MYB"/>
    <property type="match status" value="2"/>
</dbReference>
<evidence type="ECO:0000256" key="5">
    <source>
        <dbReference type="ARBA" id="ARBA00023159"/>
    </source>
</evidence>
<evidence type="ECO:0008006" key="13">
    <source>
        <dbReference type="Google" id="ProtNLM"/>
    </source>
</evidence>
<dbReference type="SUPFAM" id="SSF46689">
    <property type="entry name" value="Homeodomain-like"/>
    <property type="match status" value="1"/>
</dbReference>
<feature type="domain" description="HTH myb-type" evidence="10">
    <location>
        <begin position="21"/>
        <end position="73"/>
    </location>
</feature>
<dbReference type="Proteomes" id="UP001457282">
    <property type="component" value="Unassembled WGS sequence"/>
</dbReference>
<evidence type="ECO:0000256" key="8">
    <source>
        <dbReference type="SAM" id="MobiDB-lite"/>
    </source>
</evidence>
<dbReference type="InterPro" id="IPR017930">
    <property type="entry name" value="Myb_dom"/>
</dbReference>
<keyword evidence="4" id="KW-0238">DNA-binding</keyword>
<dbReference type="EMBL" id="JBEDUW010000003">
    <property type="protein sequence ID" value="KAK9939685.1"/>
    <property type="molecule type" value="Genomic_DNA"/>
</dbReference>
<evidence type="ECO:0000256" key="7">
    <source>
        <dbReference type="ARBA" id="ARBA00023242"/>
    </source>
</evidence>
<evidence type="ECO:0000256" key="2">
    <source>
        <dbReference type="ARBA" id="ARBA00022737"/>
    </source>
</evidence>
<reference evidence="11 12" key="1">
    <citation type="journal article" date="2023" name="G3 (Bethesda)">
        <title>A chromosome-length genome assembly and annotation of blackberry (Rubus argutus, cv. 'Hillquist').</title>
        <authorList>
            <person name="Bruna T."/>
            <person name="Aryal R."/>
            <person name="Dudchenko O."/>
            <person name="Sargent D.J."/>
            <person name="Mead D."/>
            <person name="Buti M."/>
            <person name="Cavallini A."/>
            <person name="Hytonen T."/>
            <person name="Andres J."/>
            <person name="Pham M."/>
            <person name="Weisz D."/>
            <person name="Mascagni F."/>
            <person name="Usai G."/>
            <person name="Natali L."/>
            <person name="Bassil N."/>
            <person name="Fernandez G.E."/>
            <person name="Lomsadze A."/>
            <person name="Armour M."/>
            <person name="Olukolu B."/>
            <person name="Poorten T."/>
            <person name="Britton C."/>
            <person name="Davik J."/>
            <person name="Ashrafi H."/>
            <person name="Aiden E.L."/>
            <person name="Borodovsky M."/>
            <person name="Worthington M."/>
        </authorList>
    </citation>
    <scope>NUCLEOTIDE SEQUENCE [LARGE SCALE GENOMIC DNA]</scope>
    <source>
        <strain evidence="11">PI 553951</strain>
    </source>
</reference>
<keyword evidence="6" id="KW-0804">Transcription</keyword>
<feature type="region of interest" description="Disordered" evidence="8">
    <location>
        <begin position="1"/>
        <end position="28"/>
    </location>
</feature>
<organism evidence="11 12">
    <name type="scientific">Rubus argutus</name>
    <name type="common">Southern blackberry</name>
    <dbReference type="NCBI Taxonomy" id="59490"/>
    <lineage>
        <taxon>Eukaryota</taxon>
        <taxon>Viridiplantae</taxon>
        <taxon>Streptophyta</taxon>
        <taxon>Embryophyta</taxon>
        <taxon>Tracheophyta</taxon>
        <taxon>Spermatophyta</taxon>
        <taxon>Magnoliopsida</taxon>
        <taxon>eudicotyledons</taxon>
        <taxon>Gunneridae</taxon>
        <taxon>Pentapetalae</taxon>
        <taxon>rosids</taxon>
        <taxon>fabids</taxon>
        <taxon>Rosales</taxon>
        <taxon>Rosaceae</taxon>
        <taxon>Rosoideae</taxon>
        <taxon>Rosoideae incertae sedis</taxon>
        <taxon>Rubus</taxon>
    </lineage>
</organism>
<dbReference type="FunFam" id="1.10.10.60:FF:000269">
    <property type="entry name" value="Transcription factor MYB46"/>
    <property type="match status" value="1"/>
</dbReference>
<dbReference type="CDD" id="cd00167">
    <property type="entry name" value="SANT"/>
    <property type="match status" value="2"/>
</dbReference>
<keyword evidence="5" id="KW-0010">Activator</keyword>
<dbReference type="GO" id="GO:2000652">
    <property type="term" value="P:regulation of secondary cell wall biogenesis"/>
    <property type="evidence" value="ECO:0007669"/>
    <property type="project" value="UniProtKB-ARBA"/>
</dbReference>
<dbReference type="SMART" id="SM00717">
    <property type="entry name" value="SANT"/>
    <property type="match status" value="2"/>
</dbReference>
<dbReference type="GO" id="GO:0043565">
    <property type="term" value="F:sequence-specific DNA binding"/>
    <property type="evidence" value="ECO:0007669"/>
    <property type="project" value="UniProtKB-ARBA"/>
</dbReference>
<feature type="region of interest" description="Disordered" evidence="8">
    <location>
        <begin position="132"/>
        <end position="162"/>
    </location>
</feature>
<feature type="compositionally biased region" description="Low complexity" evidence="8">
    <location>
        <begin position="12"/>
        <end position="22"/>
    </location>
</feature>
<dbReference type="GO" id="GO:0045893">
    <property type="term" value="P:positive regulation of DNA-templated transcription"/>
    <property type="evidence" value="ECO:0007669"/>
    <property type="project" value="UniProtKB-ARBA"/>
</dbReference>
<feature type="domain" description="Myb-like" evidence="9">
    <location>
        <begin position="74"/>
        <end position="124"/>
    </location>
</feature>
<comment type="caution">
    <text evidence="11">The sequence shown here is derived from an EMBL/GenBank/DDBJ whole genome shotgun (WGS) entry which is preliminary data.</text>
</comment>
<proteinExistence type="predicted"/>
<dbReference type="GO" id="GO:0005634">
    <property type="term" value="C:nucleus"/>
    <property type="evidence" value="ECO:0007669"/>
    <property type="project" value="UniProtKB-SubCell"/>
</dbReference>
<evidence type="ECO:0000256" key="6">
    <source>
        <dbReference type="ARBA" id="ARBA00023163"/>
    </source>
</evidence>
<dbReference type="InterPro" id="IPR001005">
    <property type="entry name" value="SANT/Myb"/>
</dbReference>
<feature type="domain" description="HTH myb-type" evidence="10">
    <location>
        <begin position="74"/>
        <end position="128"/>
    </location>
</feature>
<dbReference type="PANTHER" id="PTHR47997:SF44">
    <property type="entry name" value="TRANSCRIPTION FACTOR MYB46"/>
    <property type="match status" value="1"/>
</dbReference>
<evidence type="ECO:0000259" key="10">
    <source>
        <dbReference type="PROSITE" id="PS51294"/>
    </source>
</evidence>
<evidence type="ECO:0000259" key="9">
    <source>
        <dbReference type="PROSITE" id="PS50090"/>
    </source>
</evidence>
<dbReference type="InterPro" id="IPR009057">
    <property type="entry name" value="Homeodomain-like_sf"/>
</dbReference>
<name>A0AAW1XUC9_RUBAR</name>
<accession>A0AAW1XUC9</accession>
<dbReference type="Pfam" id="PF00249">
    <property type="entry name" value="Myb_DNA-binding"/>
    <property type="match status" value="2"/>
</dbReference>
<dbReference type="InterPro" id="IPR051953">
    <property type="entry name" value="Plant_SW-associated_TFs"/>
</dbReference>
<keyword evidence="2" id="KW-0677">Repeat</keyword>
<keyword evidence="3" id="KW-0805">Transcription regulation</keyword>
<evidence type="ECO:0000256" key="4">
    <source>
        <dbReference type="ARBA" id="ARBA00023125"/>
    </source>
</evidence>
<dbReference type="PANTHER" id="PTHR47997">
    <property type="entry name" value="MYB DOMAIN PROTEIN 55"/>
    <property type="match status" value="1"/>
</dbReference>